<comment type="similarity">
    <text evidence="2 8">Belongs to the EMP24/GP25L family.</text>
</comment>
<dbReference type="PANTHER" id="PTHR22811">
    <property type="entry name" value="TRANSMEMBRANE EMP24 DOMAIN-CONTAINING PROTEIN"/>
    <property type="match status" value="1"/>
</dbReference>
<evidence type="ECO:0000256" key="8">
    <source>
        <dbReference type="RuleBase" id="RU003827"/>
    </source>
</evidence>
<comment type="subcellular location">
    <subcellularLocation>
        <location evidence="1 8">Membrane</location>
        <topology evidence="1 8">Single-pass type I membrane protein</topology>
    </subcellularLocation>
</comment>
<proteinExistence type="inferred from homology"/>
<evidence type="ECO:0000256" key="5">
    <source>
        <dbReference type="ARBA" id="ARBA00022729"/>
    </source>
</evidence>
<feature type="transmembrane region" description="Helical" evidence="9">
    <location>
        <begin position="188"/>
        <end position="210"/>
    </location>
</feature>
<dbReference type="GO" id="GO:0016020">
    <property type="term" value="C:membrane"/>
    <property type="evidence" value="ECO:0007669"/>
    <property type="project" value="UniProtKB-SubCell"/>
</dbReference>
<protein>
    <recommendedName>
        <fullName evidence="10">GOLD domain-containing protein</fullName>
    </recommendedName>
</protein>
<evidence type="ECO:0000256" key="2">
    <source>
        <dbReference type="ARBA" id="ARBA00007104"/>
    </source>
</evidence>
<evidence type="ECO:0000313" key="11">
    <source>
        <dbReference type="EMBL" id="KAG8041602.1"/>
    </source>
</evidence>
<sequence length="220" mass="25152">MKGAKFPRVDHSLRRSYVRGTRVLLLCSICSVHSYTVTVDAHAEECFFEKIPKDAKMGVTFEVAEGGFLDIDVKIVGPDGNVIHEGEQEGSGKYTFAANVEGRYTYCFSNKKSTMTPKDVMFNIDIHQPAKNKDENLPTDEETVNHRKLDDMITDLGNSLRDVKNEQEYMLVRDRNHRAINESTNFRVVLWSIFEASVLAAMTVGQIFYLKRFFEVRRVV</sequence>
<organism evidence="11 12">
    <name type="scientific">Cotesia typhae</name>
    <dbReference type="NCBI Taxonomy" id="2053667"/>
    <lineage>
        <taxon>Eukaryota</taxon>
        <taxon>Metazoa</taxon>
        <taxon>Ecdysozoa</taxon>
        <taxon>Arthropoda</taxon>
        <taxon>Hexapoda</taxon>
        <taxon>Insecta</taxon>
        <taxon>Pterygota</taxon>
        <taxon>Neoptera</taxon>
        <taxon>Endopterygota</taxon>
        <taxon>Hymenoptera</taxon>
        <taxon>Apocrita</taxon>
        <taxon>Ichneumonoidea</taxon>
        <taxon>Braconidae</taxon>
        <taxon>Microgastrinae</taxon>
        <taxon>Cotesia</taxon>
    </lineage>
</organism>
<gene>
    <name evidence="11" type="ORF">G9C98_002895</name>
</gene>
<keyword evidence="3" id="KW-0217">Developmental protein</keyword>
<comment type="caution">
    <text evidence="11">The sequence shown here is derived from an EMBL/GenBank/DDBJ whole genome shotgun (WGS) entry which is preliminary data.</text>
</comment>
<dbReference type="OrthoDB" id="1929172at2759"/>
<evidence type="ECO:0000256" key="9">
    <source>
        <dbReference type="SAM" id="Phobius"/>
    </source>
</evidence>
<dbReference type="Proteomes" id="UP000729913">
    <property type="component" value="Unassembled WGS sequence"/>
</dbReference>
<dbReference type="SMART" id="SM01190">
    <property type="entry name" value="EMP24_GP25L"/>
    <property type="match status" value="1"/>
</dbReference>
<dbReference type="InterPro" id="IPR015720">
    <property type="entry name" value="Emp24-like"/>
</dbReference>
<evidence type="ECO:0000259" key="10">
    <source>
        <dbReference type="PROSITE" id="PS50866"/>
    </source>
</evidence>
<keyword evidence="4 8" id="KW-0812">Transmembrane</keyword>
<evidence type="ECO:0000256" key="6">
    <source>
        <dbReference type="ARBA" id="ARBA00022989"/>
    </source>
</evidence>
<keyword evidence="6 9" id="KW-1133">Transmembrane helix</keyword>
<keyword evidence="5" id="KW-0732">Signal</keyword>
<name>A0A8J5R7W1_9HYME</name>
<keyword evidence="12" id="KW-1185">Reference proteome</keyword>
<dbReference type="AlphaFoldDB" id="A0A8J5R7W1"/>
<dbReference type="Pfam" id="PF01105">
    <property type="entry name" value="EMP24_GP25L"/>
    <property type="match status" value="1"/>
</dbReference>
<reference evidence="11" key="1">
    <citation type="submission" date="2020-03" db="EMBL/GenBank/DDBJ databases">
        <authorList>
            <person name="Chebbi M.A."/>
            <person name="Drezen J.M."/>
        </authorList>
    </citation>
    <scope>NUCLEOTIDE SEQUENCE</scope>
    <source>
        <tissue evidence="11">Whole body</tissue>
    </source>
</reference>
<dbReference type="PROSITE" id="PS50866">
    <property type="entry name" value="GOLD"/>
    <property type="match status" value="1"/>
</dbReference>
<evidence type="ECO:0000256" key="1">
    <source>
        <dbReference type="ARBA" id="ARBA00004479"/>
    </source>
</evidence>
<reference evidence="11" key="2">
    <citation type="submission" date="2021-04" db="EMBL/GenBank/DDBJ databases">
        <title>Genome-wide patterns of bracovirus chromosomal integration into multiple host tissues during parasitism.</title>
        <authorList>
            <person name="Chebbi M.A.C."/>
        </authorList>
    </citation>
    <scope>NUCLEOTIDE SEQUENCE</scope>
    <source>
        <tissue evidence="11">Whole body</tissue>
    </source>
</reference>
<evidence type="ECO:0000256" key="4">
    <source>
        <dbReference type="ARBA" id="ARBA00022692"/>
    </source>
</evidence>
<keyword evidence="7 9" id="KW-0472">Membrane</keyword>
<evidence type="ECO:0000256" key="3">
    <source>
        <dbReference type="ARBA" id="ARBA00022473"/>
    </source>
</evidence>
<accession>A0A8J5R7W1</accession>
<dbReference type="EMBL" id="JAAOIC020000016">
    <property type="protein sequence ID" value="KAG8041602.1"/>
    <property type="molecule type" value="Genomic_DNA"/>
</dbReference>
<feature type="domain" description="GOLD" evidence="10">
    <location>
        <begin position="44"/>
        <end position="126"/>
    </location>
</feature>
<dbReference type="InterPro" id="IPR009038">
    <property type="entry name" value="GOLD_dom"/>
</dbReference>
<evidence type="ECO:0000313" key="12">
    <source>
        <dbReference type="Proteomes" id="UP000729913"/>
    </source>
</evidence>
<evidence type="ECO:0000256" key="7">
    <source>
        <dbReference type="ARBA" id="ARBA00023136"/>
    </source>
</evidence>